<feature type="compositionally biased region" description="Basic residues" evidence="1">
    <location>
        <begin position="1"/>
        <end position="16"/>
    </location>
</feature>
<gene>
    <name evidence="2" type="ORF">FB461_1042</name>
</gene>
<feature type="region of interest" description="Disordered" evidence="1">
    <location>
        <begin position="1"/>
        <end position="24"/>
    </location>
</feature>
<accession>A0A542ZWC3</accession>
<proteinExistence type="predicted"/>
<name>A0A542ZWC3_RARFA</name>
<reference evidence="2 3" key="1">
    <citation type="submission" date="2019-06" db="EMBL/GenBank/DDBJ databases">
        <title>Sequencing the genomes of 1000 actinobacteria strains.</title>
        <authorList>
            <person name="Klenk H.-P."/>
        </authorList>
    </citation>
    <scope>NUCLEOTIDE SEQUENCE [LARGE SCALE GENOMIC DNA]</scope>
    <source>
        <strain evidence="2 3">DSM 4813</strain>
    </source>
</reference>
<keyword evidence="3" id="KW-1185">Reference proteome</keyword>
<dbReference type="Proteomes" id="UP000315389">
    <property type="component" value="Unassembled WGS sequence"/>
</dbReference>
<evidence type="ECO:0000256" key="1">
    <source>
        <dbReference type="SAM" id="MobiDB-lite"/>
    </source>
</evidence>
<organism evidence="2 3">
    <name type="scientific">Rarobacter faecitabidus</name>
    <dbReference type="NCBI Taxonomy" id="13243"/>
    <lineage>
        <taxon>Bacteria</taxon>
        <taxon>Bacillati</taxon>
        <taxon>Actinomycetota</taxon>
        <taxon>Actinomycetes</taxon>
        <taxon>Micrococcales</taxon>
        <taxon>Rarobacteraceae</taxon>
        <taxon>Rarobacter</taxon>
    </lineage>
</organism>
<comment type="caution">
    <text evidence="2">The sequence shown here is derived from an EMBL/GenBank/DDBJ whole genome shotgun (WGS) entry which is preliminary data.</text>
</comment>
<evidence type="ECO:0000313" key="2">
    <source>
        <dbReference type="EMBL" id="TQL64536.1"/>
    </source>
</evidence>
<sequence>MSHSPKRCRIGTKHRGQQNGPAPLSGCGTVSIDRELIYDHLALTFTALDDLATVVFVDVGTNFALTLMVLV</sequence>
<protein>
    <submittedName>
        <fullName evidence="2">Uncharacterized protein</fullName>
    </submittedName>
</protein>
<dbReference type="AlphaFoldDB" id="A0A542ZWC3"/>
<dbReference type="EMBL" id="VFOS01000001">
    <property type="protein sequence ID" value="TQL64536.1"/>
    <property type="molecule type" value="Genomic_DNA"/>
</dbReference>
<evidence type="ECO:0000313" key="3">
    <source>
        <dbReference type="Proteomes" id="UP000315389"/>
    </source>
</evidence>